<proteinExistence type="predicted"/>
<comment type="caution">
    <text evidence="1">The sequence shown here is derived from an EMBL/GenBank/DDBJ whole genome shotgun (WGS) entry which is preliminary data.</text>
</comment>
<keyword evidence="2" id="KW-1185">Reference proteome</keyword>
<dbReference type="RefSeq" id="WP_265896750.1">
    <property type="nucleotide sequence ID" value="NZ_JAPIVE010000004.1"/>
</dbReference>
<evidence type="ECO:0000313" key="1">
    <source>
        <dbReference type="EMBL" id="MCX2525200.1"/>
    </source>
</evidence>
<dbReference type="AlphaFoldDB" id="A0AA42CYI8"/>
<evidence type="ECO:0000313" key="2">
    <source>
        <dbReference type="Proteomes" id="UP001165678"/>
    </source>
</evidence>
<accession>A0AA42CYI8</accession>
<sequence length="138" mass="15176">MTEHDQPRDNASILALQAYAELEAVNRTAWIDLDASTANLLVIRQSDGPTQALTLTDLLRLVRHEALAHHTVMAPTTHSPLLTAFQTTQEVVMGSLALISDKTPDNTGPRAGFNSRRLHQTRKPLSMTAAFLLPEMKP</sequence>
<dbReference type="EMBL" id="JAPIVE010000004">
    <property type="protein sequence ID" value="MCX2525200.1"/>
    <property type="molecule type" value="Genomic_DNA"/>
</dbReference>
<organism evidence="1 2">
    <name type="scientific">Larsenimonas rhizosphaerae</name>
    <dbReference type="NCBI Taxonomy" id="2944682"/>
    <lineage>
        <taxon>Bacteria</taxon>
        <taxon>Pseudomonadati</taxon>
        <taxon>Pseudomonadota</taxon>
        <taxon>Gammaproteobacteria</taxon>
        <taxon>Oceanospirillales</taxon>
        <taxon>Halomonadaceae</taxon>
        <taxon>Larsenimonas</taxon>
    </lineage>
</organism>
<name>A0AA42CYI8_9GAMM</name>
<reference evidence="1" key="1">
    <citation type="submission" date="2022-11" db="EMBL/GenBank/DDBJ databases">
        <title>Larsenimonas rhizosphaerae sp. nov., isolated from a tidal mudflat.</title>
        <authorList>
            <person name="Lee S.D."/>
            <person name="Kim I.S."/>
        </authorList>
    </citation>
    <scope>NUCLEOTIDE SEQUENCE</scope>
    <source>
        <strain evidence="1">GH2-1</strain>
    </source>
</reference>
<gene>
    <name evidence="1" type="ORF">OQ287_13205</name>
</gene>
<dbReference type="Proteomes" id="UP001165678">
    <property type="component" value="Unassembled WGS sequence"/>
</dbReference>
<protein>
    <submittedName>
        <fullName evidence="1">Uncharacterized protein</fullName>
    </submittedName>
</protein>